<evidence type="ECO:0000256" key="4">
    <source>
        <dbReference type="ARBA" id="ARBA00023163"/>
    </source>
</evidence>
<evidence type="ECO:0000313" key="5">
    <source>
        <dbReference type="EMBL" id="SFQ79282.1"/>
    </source>
</evidence>
<proteinExistence type="inferred from homology"/>
<dbReference type="InterPro" id="IPR005650">
    <property type="entry name" value="BlaI_family"/>
</dbReference>
<dbReference type="InterPro" id="IPR036388">
    <property type="entry name" value="WH-like_DNA-bd_sf"/>
</dbReference>
<sequence length="128" mass="14501">MHRLSPPEEHVLACLWHWPEGASVTQLRNTLPAPVPPYTTVASTLQQLVGKGYARVDKRGRSHWFRPRLSAPEYARLWLARLVTAHFAGSYAELVRFCWQQGQVSAPELREVLHHTMPSPVAVTRPTS</sequence>
<name>A0A1I6BE89_HYMAR</name>
<accession>A0A1I6BE89</accession>
<evidence type="ECO:0000256" key="2">
    <source>
        <dbReference type="ARBA" id="ARBA00023015"/>
    </source>
</evidence>
<keyword evidence="2" id="KW-0805">Transcription regulation</keyword>
<dbReference type="Pfam" id="PF03965">
    <property type="entry name" value="Penicillinase_R"/>
    <property type="match status" value="1"/>
</dbReference>
<keyword evidence="3" id="KW-0238">DNA-binding</keyword>
<dbReference type="Gene3D" id="1.10.10.10">
    <property type="entry name" value="Winged helix-like DNA-binding domain superfamily/Winged helix DNA-binding domain"/>
    <property type="match status" value="1"/>
</dbReference>
<dbReference type="OrthoDB" id="1098508at2"/>
<keyword evidence="6" id="KW-1185">Reference proteome</keyword>
<dbReference type="STRING" id="1227077.SAMN04515668_4422"/>
<dbReference type="SUPFAM" id="SSF46785">
    <property type="entry name" value="Winged helix' DNA-binding domain"/>
    <property type="match status" value="1"/>
</dbReference>
<organism evidence="5 6">
    <name type="scientific">Hymenobacter arizonensis</name>
    <name type="common">Siccationidurans arizonensis</name>
    <dbReference type="NCBI Taxonomy" id="1227077"/>
    <lineage>
        <taxon>Bacteria</taxon>
        <taxon>Pseudomonadati</taxon>
        <taxon>Bacteroidota</taxon>
        <taxon>Cytophagia</taxon>
        <taxon>Cytophagales</taxon>
        <taxon>Hymenobacteraceae</taxon>
        <taxon>Hymenobacter</taxon>
    </lineage>
</organism>
<dbReference type="InterPro" id="IPR036390">
    <property type="entry name" value="WH_DNA-bd_sf"/>
</dbReference>
<dbReference type="GO" id="GO:0045892">
    <property type="term" value="P:negative regulation of DNA-templated transcription"/>
    <property type="evidence" value="ECO:0007669"/>
    <property type="project" value="InterPro"/>
</dbReference>
<reference evidence="6" key="1">
    <citation type="submission" date="2016-10" db="EMBL/GenBank/DDBJ databases">
        <authorList>
            <person name="Varghese N."/>
            <person name="Submissions S."/>
        </authorList>
    </citation>
    <scope>NUCLEOTIDE SEQUENCE [LARGE SCALE GENOMIC DNA]</scope>
    <source>
        <strain evidence="6">OR362-8,ATCC BAA-1266,JCM 13504</strain>
    </source>
</reference>
<dbReference type="EMBL" id="FOXS01000008">
    <property type="protein sequence ID" value="SFQ79282.1"/>
    <property type="molecule type" value="Genomic_DNA"/>
</dbReference>
<dbReference type="Proteomes" id="UP000199029">
    <property type="component" value="Unassembled WGS sequence"/>
</dbReference>
<evidence type="ECO:0000313" key="6">
    <source>
        <dbReference type="Proteomes" id="UP000199029"/>
    </source>
</evidence>
<protein>
    <submittedName>
        <fullName evidence="5">Predicted transcriptional regulator</fullName>
    </submittedName>
</protein>
<dbReference type="RefSeq" id="WP_092678361.1">
    <property type="nucleotide sequence ID" value="NZ_FOXS01000008.1"/>
</dbReference>
<gene>
    <name evidence="5" type="ORF">SAMN04515668_4422</name>
</gene>
<keyword evidence="4" id="KW-0804">Transcription</keyword>
<dbReference type="AlphaFoldDB" id="A0A1I6BE89"/>
<evidence type="ECO:0000256" key="3">
    <source>
        <dbReference type="ARBA" id="ARBA00023125"/>
    </source>
</evidence>
<evidence type="ECO:0000256" key="1">
    <source>
        <dbReference type="ARBA" id="ARBA00011046"/>
    </source>
</evidence>
<dbReference type="GO" id="GO:0003677">
    <property type="term" value="F:DNA binding"/>
    <property type="evidence" value="ECO:0007669"/>
    <property type="project" value="UniProtKB-KW"/>
</dbReference>
<comment type="similarity">
    <text evidence="1">Belongs to the BlaI transcriptional regulatory family.</text>
</comment>